<dbReference type="InterPro" id="IPR018149">
    <property type="entry name" value="Lys-tRNA-synth_II_C"/>
</dbReference>
<dbReference type="Gene3D" id="3.30.930.10">
    <property type="entry name" value="Bira Bifunctional Protein, Domain 2"/>
    <property type="match status" value="1"/>
</dbReference>
<dbReference type="InterPro" id="IPR012340">
    <property type="entry name" value="NA-bd_OB-fold"/>
</dbReference>
<dbReference type="InterPro" id="IPR044136">
    <property type="entry name" value="Lys-tRNA-ligase_II_N"/>
</dbReference>
<feature type="domain" description="Aminoacyl-tRNA synthetase class II (D/K/N)" evidence="10">
    <location>
        <begin position="130"/>
        <end position="190"/>
    </location>
</feature>
<dbReference type="GO" id="GO:0005829">
    <property type="term" value="C:cytosol"/>
    <property type="evidence" value="ECO:0007669"/>
    <property type="project" value="TreeGrafter"/>
</dbReference>
<dbReference type="CDD" id="cd04322">
    <property type="entry name" value="LysRS_N"/>
    <property type="match status" value="1"/>
</dbReference>
<protein>
    <recommendedName>
        <fullName evidence="2">lysine--tRNA ligase</fullName>
        <ecNumber evidence="2">6.1.1.6</ecNumber>
    </recommendedName>
</protein>
<dbReference type="GO" id="GO:0000049">
    <property type="term" value="F:tRNA binding"/>
    <property type="evidence" value="ECO:0007669"/>
    <property type="project" value="TreeGrafter"/>
</dbReference>
<feature type="non-terminal residue" evidence="12">
    <location>
        <position position="1"/>
    </location>
</feature>
<dbReference type="AlphaFoldDB" id="A0A382T9P9"/>
<sequence length="190" mass="21979">VDPFPHVFRPELTSGEILNNFEQFENQTVTVAGRIMSIRKMGKACFCHIQDQMGRIQLYIRRDDVGEQNYTHFKLCDIGDFIGVKGCVFKTKTGEISIRAETITILSKSIRPLPIVKEKDGEIFDAFTDKEQRYRQRHLDLIVNPEVKNVFIQRSKIIRSIRKYLDEQGFLEVETPILQPLYGGANARPF</sequence>
<dbReference type="Pfam" id="PF01336">
    <property type="entry name" value="tRNA_anti-codon"/>
    <property type="match status" value="1"/>
</dbReference>
<evidence type="ECO:0000256" key="5">
    <source>
        <dbReference type="ARBA" id="ARBA00022741"/>
    </source>
</evidence>
<keyword evidence="3" id="KW-0436">Ligase</keyword>
<dbReference type="EC" id="6.1.1.6" evidence="2"/>
<organism evidence="12">
    <name type="scientific">marine metagenome</name>
    <dbReference type="NCBI Taxonomy" id="408172"/>
    <lineage>
        <taxon>unclassified sequences</taxon>
        <taxon>metagenomes</taxon>
        <taxon>ecological metagenomes</taxon>
    </lineage>
</organism>
<evidence type="ECO:0000256" key="9">
    <source>
        <dbReference type="ARBA" id="ARBA00048573"/>
    </source>
</evidence>
<evidence type="ECO:0000256" key="8">
    <source>
        <dbReference type="ARBA" id="ARBA00023146"/>
    </source>
</evidence>
<dbReference type="GO" id="GO:0004824">
    <property type="term" value="F:lysine-tRNA ligase activity"/>
    <property type="evidence" value="ECO:0007669"/>
    <property type="project" value="UniProtKB-EC"/>
</dbReference>
<dbReference type="GO" id="GO:0046872">
    <property type="term" value="F:metal ion binding"/>
    <property type="evidence" value="ECO:0007669"/>
    <property type="project" value="UniProtKB-KW"/>
</dbReference>
<keyword evidence="5" id="KW-0547">Nucleotide-binding</keyword>
<dbReference type="PRINTS" id="PR00982">
    <property type="entry name" value="TRNASYNTHLYS"/>
</dbReference>
<dbReference type="GO" id="GO:0005524">
    <property type="term" value="F:ATP binding"/>
    <property type="evidence" value="ECO:0007669"/>
    <property type="project" value="UniProtKB-KW"/>
</dbReference>
<keyword evidence="7" id="KW-0648">Protein biosynthesis</keyword>
<dbReference type="GO" id="GO:0006430">
    <property type="term" value="P:lysyl-tRNA aminoacylation"/>
    <property type="evidence" value="ECO:0007669"/>
    <property type="project" value="InterPro"/>
</dbReference>
<evidence type="ECO:0000313" key="12">
    <source>
        <dbReference type="EMBL" id="SVD18502.1"/>
    </source>
</evidence>
<evidence type="ECO:0000256" key="1">
    <source>
        <dbReference type="ARBA" id="ARBA00008226"/>
    </source>
</evidence>
<dbReference type="PANTHER" id="PTHR42918:SF15">
    <property type="entry name" value="LYSINE--TRNA LIGASE, CHLOROPLASTIC_MITOCHONDRIAL"/>
    <property type="match status" value="1"/>
</dbReference>
<dbReference type="PANTHER" id="PTHR42918">
    <property type="entry name" value="LYSYL-TRNA SYNTHETASE"/>
    <property type="match status" value="1"/>
</dbReference>
<evidence type="ECO:0000256" key="6">
    <source>
        <dbReference type="ARBA" id="ARBA00022840"/>
    </source>
</evidence>
<feature type="non-terminal residue" evidence="12">
    <location>
        <position position="190"/>
    </location>
</feature>
<dbReference type="InterPro" id="IPR004364">
    <property type="entry name" value="Aa-tRNA-synt_II"/>
</dbReference>
<evidence type="ECO:0000256" key="7">
    <source>
        <dbReference type="ARBA" id="ARBA00022917"/>
    </source>
</evidence>
<gene>
    <name evidence="12" type="ORF">METZ01_LOCUS371356</name>
</gene>
<name>A0A382T9P9_9ZZZZ</name>
<proteinExistence type="inferred from homology"/>
<reference evidence="12" key="1">
    <citation type="submission" date="2018-05" db="EMBL/GenBank/DDBJ databases">
        <authorList>
            <person name="Lanie J.A."/>
            <person name="Ng W.-L."/>
            <person name="Kazmierczak K.M."/>
            <person name="Andrzejewski T.M."/>
            <person name="Davidsen T.M."/>
            <person name="Wayne K.J."/>
            <person name="Tettelin H."/>
            <person name="Glass J.I."/>
            <person name="Rusch D."/>
            <person name="Podicherti R."/>
            <person name="Tsui H.-C.T."/>
            <person name="Winkler M.E."/>
        </authorList>
    </citation>
    <scope>NUCLEOTIDE SEQUENCE</scope>
</reference>
<keyword evidence="4" id="KW-0479">Metal-binding</keyword>
<evidence type="ECO:0000256" key="2">
    <source>
        <dbReference type="ARBA" id="ARBA00013166"/>
    </source>
</evidence>
<feature type="domain" description="OB" evidence="11">
    <location>
        <begin position="29"/>
        <end position="106"/>
    </location>
</feature>
<dbReference type="InterPro" id="IPR004365">
    <property type="entry name" value="NA-bd_OB_tRNA"/>
</dbReference>
<accession>A0A382T9P9</accession>
<dbReference type="Pfam" id="PF00152">
    <property type="entry name" value="tRNA-synt_2"/>
    <property type="match status" value="1"/>
</dbReference>
<dbReference type="SUPFAM" id="SSF55681">
    <property type="entry name" value="Class II aaRS and biotin synthetases"/>
    <property type="match status" value="1"/>
</dbReference>
<comment type="similarity">
    <text evidence="1">Belongs to the class-II aminoacyl-tRNA synthetase family.</text>
</comment>
<evidence type="ECO:0000259" key="10">
    <source>
        <dbReference type="Pfam" id="PF00152"/>
    </source>
</evidence>
<evidence type="ECO:0000256" key="4">
    <source>
        <dbReference type="ARBA" id="ARBA00022723"/>
    </source>
</evidence>
<evidence type="ECO:0000259" key="11">
    <source>
        <dbReference type="Pfam" id="PF01336"/>
    </source>
</evidence>
<dbReference type="SUPFAM" id="SSF50249">
    <property type="entry name" value="Nucleic acid-binding proteins"/>
    <property type="match status" value="1"/>
</dbReference>
<keyword evidence="6" id="KW-0067">ATP-binding</keyword>
<evidence type="ECO:0000256" key="3">
    <source>
        <dbReference type="ARBA" id="ARBA00022598"/>
    </source>
</evidence>
<dbReference type="InterPro" id="IPR045864">
    <property type="entry name" value="aa-tRNA-synth_II/BPL/LPL"/>
</dbReference>
<dbReference type="Gene3D" id="2.40.50.140">
    <property type="entry name" value="Nucleic acid-binding proteins"/>
    <property type="match status" value="1"/>
</dbReference>
<dbReference type="EMBL" id="UINC01134758">
    <property type="protein sequence ID" value="SVD18502.1"/>
    <property type="molecule type" value="Genomic_DNA"/>
</dbReference>
<keyword evidence="8" id="KW-0030">Aminoacyl-tRNA synthetase</keyword>
<comment type="catalytic activity">
    <reaction evidence="9">
        <text>tRNA(Lys) + L-lysine + ATP = L-lysyl-tRNA(Lys) + AMP + diphosphate</text>
        <dbReference type="Rhea" id="RHEA:20792"/>
        <dbReference type="Rhea" id="RHEA-COMP:9696"/>
        <dbReference type="Rhea" id="RHEA-COMP:9697"/>
        <dbReference type="ChEBI" id="CHEBI:30616"/>
        <dbReference type="ChEBI" id="CHEBI:32551"/>
        <dbReference type="ChEBI" id="CHEBI:33019"/>
        <dbReference type="ChEBI" id="CHEBI:78442"/>
        <dbReference type="ChEBI" id="CHEBI:78529"/>
        <dbReference type="ChEBI" id="CHEBI:456215"/>
        <dbReference type="EC" id="6.1.1.6"/>
    </reaction>
</comment>
<dbReference type="FunFam" id="2.40.50.140:FF:000024">
    <property type="entry name" value="Lysine--tRNA ligase"/>
    <property type="match status" value="1"/>
</dbReference>